<dbReference type="AlphaFoldDB" id="A0A800MX98"/>
<keyword evidence="1" id="KW-0547">Nucleotide-binding</keyword>
<keyword evidence="1" id="KW-0067">ATP-binding</keyword>
<dbReference type="InterPro" id="IPR011761">
    <property type="entry name" value="ATP-grasp"/>
</dbReference>
<dbReference type="OrthoDB" id="7869153at2"/>
<dbReference type="Proteomes" id="UP000465778">
    <property type="component" value="Unassembled WGS sequence"/>
</dbReference>
<dbReference type="RefSeq" id="WP_159345081.1">
    <property type="nucleotide sequence ID" value="NZ_JBALOT010000006.1"/>
</dbReference>
<evidence type="ECO:0000256" key="1">
    <source>
        <dbReference type="PROSITE-ProRule" id="PRU00409"/>
    </source>
</evidence>
<reference evidence="3 4" key="1">
    <citation type="journal article" date="2020" name="G3 (Bethesda)">
        <title>Whole Genome Sequencing and Comparative Genomics of Two Nematicidal Bacillus Strains Reveals a Wide Range of Possible Virulence Factors.</title>
        <authorList>
            <person name="Susic N."/>
            <person name="Janezic S."/>
            <person name="Rupnik M."/>
            <person name="Geric Stare B."/>
        </authorList>
    </citation>
    <scope>NUCLEOTIDE SEQUENCE [LARGE SCALE GENOMIC DNA]</scope>
    <source>
        <strain evidence="3 4">I-1582</strain>
    </source>
</reference>
<comment type="caution">
    <text evidence="3">The sequence shown here is derived from an EMBL/GenBank/DDBJ whole genome shotgun (WGS) entry which is preliminary data.</text>
</comment>
<proteinExistence type="predicted"/>
<organism evidence="3 4">
    <name type="scientific">Cytobacillus firmus</name>
    <name type="common">Bacillus firmus</name>
    <dbReference type="NCBI Taxonomy" id="1399"/>
    <lineage>
        <taxon>Bacteria</taxon>
        <taxon>Bacillati</taxon>
        <taxon>Bacillota</taxon>
        <taxon>Bacilli</taxon>
        <taxon>Bacillales</taxon>
        <taxon>Bacillaceae</taxon>
        <taxon>Cytobacillus</taxon>
    </lineage>
</organism>
<dbReference type="SUPFAM" id="SSF56059">
    <property type="entry name" value="Glutathione synthetase ATP-binding domain-like"/>
    <property type="match status" value="1"/>
</dbReference>
<accession>A0A800MX98</accession>
<gene>
    <name evidence="3" type="ORF">KIS1582_2210</name>
</gene>
<dbReference type="GO" id="GO:0005524">
    <property type="term" value="F:ATP binding"/>
    <property type="evidence" value="ECO:0007669"/>
    <property type="project" value="UniProtKB-UniRule"/>
</dbReference>
<evidence type="ECO:0000313" key="4">
    <source>
        <dbReference type="Proteomes" id="UP000465778"/>
    </source>
</evidence>
<dbReference type="PROSITE" id="PS50975">
    <property type="entry name" value="ATP_GRASP"/>
    <property type="match status" value="1"/>
</dbReference>
<evidence type="ECO:0000313" key="3">
    <source>
        <dbReference type="EMBL" id="KAF0823965.1"/>
    </source>
</evidence>
<name>A0A800MX98_CYTFI</name>
<sequence>MLSFGIMTLNKRSEQPYFTELAKRANEYNINCFRFVPTDINPVSERIAGDSYNPSSGEWEPAEFPVPEILYDRCFYRNDSRSKQCMSIVNWLKARNDIQFLGYGLPNKLELYEILSCSNISPYLLKTARFTGADSFINSLIPDQPCILKPASGSQGHGIYYIEKTGKDILVKTDKRNAQVSRSFETEEKTAGWLNTLIAKQEYLVQPYVNLSNKDGQPFDIRILLQKDRNGAWKELGRGIRTGRKGGIVSNLSAGGSNISFKEWVTQYPPSLKSFLSDELYDIIDTLPAALERKLPPLFEMGIDIGVETNGSIWILDINSKPGRKTILNSQPQKEEELYTAPLLYAKFLAANKEMERRTNHEKTISN</sequence>
<dbReference type="GO" id="GO:0046872">
    <property type="term" value="F:metal ion binding"/>
    <property type="evidence" value="ECO:0007669"/>
    <property type="project" value="InterPro"/>
</dbReference>
<protein>
    <submittedName>
        <fullName evidence="3">Endospore coat-associated protein YheC</fullName>
    </submittedName>
</protein>
<feature type="domain" description="ATP-grasp" evidence="2">
    <location>
        <begin position="117"/>
        <end position="349"/>
    </location>
</feature>
<dbReference type="InterPro" id="IPR026838">
    <property type="entry name" value="YheC/D"/>
</dbReference>
<dbReference type="Pfam" id="PF14398">
    <property type="entry name" value="ATPgrasp_YheCD"/>
    <property type="match status" value="1"/>
</dbReference>
<dbReference type="EMBL" id="VDEM01000021">
    <property type="protein sequence ID" value="KAF0823965.1"/>
    <property type="molecule type" value="Genomic_DNA"/>
</dbReference>
<evidence type="ECO:0000259" key="2">
    <source>
        <dbReference type="PROSITE" id="PS50975"/>
    </source>
</evidence>